<evidence type="ECO:0000313" key="2">
    <source>
        <dbReference type="Proteomes" id="UP000614200"/>
    </source>
</evidence>
<gene>
    <name evidence="1" type="ORF">ISU02_04550</name>
</gene>
<dbReference type="InterPro" id="IPR018680">
    <property type="entry name" value="DUF2164"/>
</dbReference>
<dbReference type="Pfam" id="PF09932">
    <property type="entry name" value="DUF2164"/>
    <property type="match status" value="1"/>
</dbReference>
<dbReference type="Proteomes" id="UP000614200">
    <property type="component" value="Unassembled WGS sequence"/>
</dbReference>
<accession>A0ABR9ZQW4</accession>
<evidence type="ECO:0000313" key="1">
    <source>
        <dbReference type="EMBL" id="MBF4692371.1"/>
    </source>
</evidence>
<name>A0ABR9ZQW4_9FIRM</name>
<dbReference type="EMBL" id="JADKNH010000002">
    <property type="protein sequence ID" value="MBF4692371.1"/>
    <property type="molecule type" value="Genomic_DNA"/>
</dbReference>
<protein>
    <submittedName>
        <fullName evidence="1">DUF2164 domain-containing protein</fullName>
    </submittedName>
</protein>
<sequence>MKKRALLDKITLEKEERETLIAEIQTFFSTEREEELGTIAADMILDFFLETLGKVTYNKALSDSKYWFEKRLEEISYDYDLLYKKGR</sequence>
<dbReference type="RefSeq" id="WP_194700603.1">
    <property type="nucleotide sequence ID" value="NZ_JADKNH010000002.1"/>
</dbReference>
<reference evidence="1 2" key="1">
    <citation type="submission" date="2020-11" db="EMBL/GenBank/DDBJ databases">
        <title>Fusibacter basophilias sp. nov.</title>
        <authorList>
            <person name="Qiu D."/>
        </authorList>
    </citation>
    <scope>NUCLEOTIDE SEQUENCE [LARGE SCALE GENOMIC DNA]</scope>
    <source>
        <strain evidence="1 2">Q10-2</strain>
    </source>
</reference>
<comment type="caution">
    <text evidence="1">The sequence shown here is derived from an EMBL/GenBank/DDBJ whole genome shotgun (WGS) entry which is preliminary data.</text>
</comment>
<proteinExistence type="predicted"/>
<organism evidence="1 2">
    <name type="scientific">Fusibacter ferrireducens</name>
    <dbReference type="NCBI Taxonomy" id="2785058"/>
    <lineage>
        <taxon>Bacteria</taxon>
        <taxon>Bacillati</taxon>
        <taxon>Bacillota</taxon>
        <taxon>Clostridia</taxon>
        <taxon>Eubacteriales</taxon>
        <taxon>Eubacteriales Family XII. Incertae Sedis</taxon>
        <taxon>Fusibacter</taxon>
    </lineage>
</organism>
<keyword evidence="2" id="KW-1185">Reference proteome</keyword>